<feature type="signal peptide" evidence="2">
    <location>
        <begin position="1"/>
        <end position="26"/>
    </location>
</feature>
<gene>
    <name evidence="3" type="ORF">EVI01_11820</name>
</gene>
<feature type="chain" id="PRO_5021701088" description="WxL domain-containing protein" evidence="2">
    <location>
        <begin position="27"/>
        <end position="237"/>
    </location>
</feature>
<evidence type="ECO:0000313" key="3">
    <source>
        <dbReference type="EMBL" id="GEL91845.1"/>
    </source>
</evidence>
<sequence>MKKSICLISTGLCASFLVGNSIGVSAASTTINPDPSTAETPITAPLLLPDNGGSNPTPPSNTKDPANPTDPGNKSNNPTVAFGIAYEPGTFTIPSTKLVETGSQTINVTMPKNSGTFDIGVKDKTRDTKGWTLKAQVVWDNAEQGMSIQTGHTGTNAKVNTGGGNLVDAPAGSITAAPNVEITSGAQALLMTGTQGFIHNDTYDYDLGQVALKIANAKTTTADNHTGHVEWNLAVTP</sequence>
<feature type="region of interest" description="Disordered" evidence="1">
    <location>
        <begin position="29"/>
        <end position="80"/>
    </location>
</feature>
<dbReference type="RefSeq" id="WP_010750763.1">
    <property type="nucleotide sequence ID" value="NZ_BJWF01000010.1"/>
</dbReference>
<proteinExistence type="predicted"/>
<comment type="caution">
    <text evidence="3">The sequence shown here is derived from an EMBL/GenBank/DDBJ whole genome shotgun (WGS) entry which is preliminary data.</text>
</comment>
<organism evidence="3 4">
    <name type="scientific">Enterococcus villorum</name>
    <dbReference type="NCBI Taxonomy" id="112904"/>
    <lineage>
        <taxon>Bacteria</taxon>
        <taxon>Bacillati</taxon>
        <taxon>Bacillota</taxon>
        <taxon>Bacilli</taxon>
        <taxon>Lactobacillales</taxon>
        <taxon>Enterococcaceae</taxon>
        <taxon>Enterococcus</taxon>
    </lineage>
</organism>
<dbReference type="AlphaFoldDB" id="A0A511J1F3"/>
<evidence type="ECO:0000256" key="2">
    <source>
        <dbReference type="SAM" id="SignalP"/>
    </source>
</evidence>
<evidence type="ECO:0000313" key="4">
    <source>
        <dbReference type="Proteomes" id="UP000321830"/>
    </source>
</evidence>
<accession>A0A511J1F3</accession>
<feature type="compositionally biased region" description="Polar residues" evidence="1">
    <location>
        <begin position="29"/>
        <end position="40"/>
    </location>
</feature>
<evidence type="ECO:0000256" key="1">
    <source>
        <dbReference type="SAM" id="MobiDB-lite"/>
    </source>
</evidence>
<reference evidence="3 4" key="1">
    <citation type="submission" date="2019-07" db="EMBL/GenBank/DDBJ databases">
        <title>Whole genome shotgun sequence of Enterococcus villorum NBRC 100699.</title>
        <authorList>
            <person name="Hosoyama A."/>
            <person name="Uohara A."/>
            <person name="Ohji S."/>
            <person name="Ichikawa N."/>
        </authorList>
    </citation>
    <scope>NUCLEOTIDE SEQUENCE [LARGE SCALE GENOMIC DNA]</scope>
    <source>
        <strain evidence="3 4">NBRC 100699</strain>
    </source>
</reference>
<feature type="compositionally biased region" description="Polar residues" evidence="1">
    <location>
        <begin position="52"/>
        <end position="79"/>
    </location>
</feature>
<dbReference type="Proteomes" id="UP000321830">
    <property type="component" value="Unassembled WGS sequence"/>
</dbReference>
<name>A0A511J1F3_9ENTE</name>
<evidence type="ECO:0008006" key="5">
    <source>
        <dbReference type="Google" id="ProtNLM"/>
    </source>
</evidence>
<dbReference type="EMBL" id="BJWF01000010">
    <property type="protein sequence ID" value="GEL91845.1"/>
    <property type="molecule type" value="Genomic_DNA"/>
</dbReference>
<keyword evidence="2" id="KW-0732">Signal</keyword>
<protein>
    <recommendedName>
        <fullName evidence="5">WxL domain-containing protein</fullName>
    </recommendedName>
</protein>